<feature type="domain" description="Radical SAM core" evidence="13">
    <location>
        <begin position="8"/>
        <end position="222"/>
    </location>
</feature>
<dbReference type="SFLD" id="SFLDG01383">
    <property type="entry name" value="cyclic_pyranopterin_phosphate"/>
    <property type="match status" value="1"/>
</dbReference>
<dbReference type="HAMAP" id="MF_01225_B">
    <property type="entry name" value="MoaA_B"/>
    <property type="match status" value="1"/>
</dbReference>
<dbReference type="InterPro" id="IPR050105">
    <property type="entry name" value="MoCo_biosynth_MoaA/MoaC"/>
</dbReference>
<evidence type="ECO:0000256" key="3">
    <source>
        <dbReference type="ARBA" id="ARBA00022485"/>
    </source>
</evidence>
<evidence type="ECO:0000313" key="14">
    <source>
        <dbReference type="EMBL" id="TVP41290.1"/>
    </source>
</evidence>
<evidence type="ECO:0000256" key="6">
    <source>
        <dbReference type="ARBA" id="ARBA00022741"/>
    </source>
</evidence>
<dbReference type="PROSITE" id="PS51918">
    <property type="entry name" value="RADICAL_SAM"/>
    <property type="match status" value="1"/>
</dbReference>
<protein>
    <recommendedName>
        <fullName evidence="2">GTP 3',8-cyclase</fullName>
        <ecNumber evidence="2">4.1.99.22</ecNumber>
    </recommendedName>
</protein>
<dbReference type="AlphaFoldDB" id="A0A557SXF8"/>
<evidence type="ECO:0000256" key="10">
    <source>
        <dbReference type="ARBA" id="ARBA00023150"/>
    </source>
</evidence>
<evidence type="ECO:0000256" key="12">
    <source>
        <dbReference type="ARBA" id="ARBA00048697"/>
    </source>
</evidence>
<dbReference type="Pfam" id="PF06463">
    <property type="entry name" value="Mob_synth_C"/>
    <property type="match status" value="1"/>
</dbReference>
<keyword evidence="10" id="KW-0501">Molybdenum cofactor biosynthesis</keyword>
<keyword evidence="5" id="KW-0479">Metal-binding</keyword>
<dbReference type="Gene3D" id="3.20.20.70">
    <property type="entry name" value="Aldolase class I"/>
    <property type="match status" value="1"/>
</dbReference>
<evidence type="ECO:0000256" key="2">
    <source>
        <dbReference type="ARBA" id="ARBA00012167"/>
    </source>
</evidence>
<dbReference type="PANTHER" id="PTHR22960">
    <property type="entry name" value="MOLYBDOPTERIN COFACTOR SYNTHESIS PROTEIN A"/>
    <property type="match status" value="1"/>
</dbReference>
<dbReference type="InterPro" id="IPR007197">
    <property type="entry name" value="rSAM"/>
</dbReference>
<keyword evidence="6" id="KW-0547">Nucleotide-binding</keyword>
<organism evidence="14 15">
    <name type="scientific">Candidatus Nitrosocosmicus arcticus</name>
    <dbReference type="NCBI Taxonomy" id="2035267"/>
    <lineage>
        <taxon>Archaea</taxon>
        <taxon>Nitrososphaerota</taxon>
        <taxon>Nitrososphaeria</taxon>
        <taxon>Nitrososphaerales</taxon>
        <taxon>Nitrososphaeraceae</taxon>
        <taxon>Candidatus Nitrosocosmicus</taxon>
    </lineage>
</organism>
<evidence type="ECO:0000256" key="1">
    <source>
        <dbReference type="ARBA" id="ARBA00001966"/>
    </source>
</evidence>
<evidence type="ECO:0000259" key="13">
    <source>
        <dbReference type="PROSITE" id="PS51918"/>
    </source>
</evidence>
<dbReference type="InterPro" id="IPR040064">
    <property type="entry name" value="MoaA-like"/>
</dbReference>
<dbReference type="CDD" id="cd01335">
    <property type="entry name" value="Radical_SAM"/>
    <property type="match status" value="1"/>
</dbReference>
<dbReference type="SUPFAM" id="SSF102114">
    <property type="entry name" value="Radical SAM enzymes"/>
    <property type="match status" value="1"/>
</dbReference>
<dbReference type="NCBIfam" id="NF001199">
    <property type="entry name" value="PRK00164.2-1"/>
    <property type="match status" value="1"/>
</dbReference>
<dbReference type="PROSITE" id="PS01305">
    <property type="entry name" value="MOAA_NIFB_PQQE"/>
    <property type="match status" value="1"/>
</dbReference>
<sequence>MSNNLVDGFGRTVKKLRISITDRCNMQCVYCMPSNNTNWLEQNNLLSYEQITRLAKIFVSLGIEKIKITGGEPTVRSNVENLIKSLSAIEGLRSISMTTNGILVKDKIKILKESGLESINISLDTFKPDRFKAMSGIDGFYKVMDAINTALKENLPVKINTVIMRGWNDDEISHFVRFSKDTGCVVKFIEFMPLDGTGIWAEDLVVSKKKMIETINKDFDHLSPLHNDKSDPARLYTFEDGKGVIGFIPSITEPFCQNCDRMRLTADGKLYSCLFDKSSNDLRSLLEEGKSDIDIIKCINKSVQEKPEGIIKIIKTHSLRPTLNVMHTIGG</sequence>
<evidence type="ECO:0000256" key="8">
    <source>
        <dbReference type="ARBA" id="ARBA00023014"/>
    </source>
</evidence>
<dbReference type="CDD" id="cd21117">
    <property type="entry name" value="Twitch_MoaA"/>
    <property type="match status" value="1"/>
</dbReference>
<dbReference type="OrthoDB" id="6925at2157"/>
<dbReference type="GO" id="GO:0051539">
    <property type="term" value="F:4 iron, 4 sulfur cluster binding"/>
    <property type="evidence" value="ECO:0007669"/>
    <property type="project" value="UniProtKB-KW"/>
</dbReference>
<proteinExistence type="inferred from homology"/>
<gene>
    <name evidence="14" type="primary">moaA</name>
    <name evidence="14" type="ORF">NARC_30004</name>
</gene>
<dbReference type="GO" id="GO:0046872">
    <property type="term" value="F:metal ion binding"/>
    <property type="evidence" value="ECO:0007669"/>
    <property type="project" value="UniProtKB-KW"/>
</dbReference>
<evidence type="ECO:0000256" key="9">
    <source>
        <dbReference type="ARBA" id="ARBA00023134"/>
    </source>
</evidence>
<keyword evidence="15" id="KW-1185">Reference proteome</keyword>
<dbReference type="InterPro" id="IPR006638">
    <property type="entry name" value="Elp3/MiaA/NifB-like_rSAM"/>
</dbReference>
<accession>A0A557SXF8</accession>
<dbReference type="PANTHER" id="PTHR22960:SF0">
    <property type="entry name" value="MOLYBDENUM COFACTOR BIOSYNTHESIS PROTEIN 1"/>
    <property type="match status" value="1"/>
</dbReference>
<dbReference type="InterPro" id="IPR013785">
    <property type="entry name" value="Aldolase_TIM"/>
</dbReference>
<name>A0A557SXF8_9ARCH</name>
<dbReference type="UniPathway" id="UPA00344"/>
<evidence type="ECO:0000256" key="7">
    <source>
        <dbReference type="ARBA" id="ARBA00023004"/>
    </source>
</evidence>
<dbReference type="InterPro" id="IPR058240">
    <property type="entry name" value="rSAM_sf"/>
</dbReference>
<dbReference type="SFLD" id="SFLDG01067">
    <property type="entry name" value="SPASM/twitch_domain_containing"/>
    <property type="match status" value="1"/>
</dbReference>
<dbReference type="SFLD" id="SFLDS00029">
    <property type="entry name" value="Radical_SAM"/>
    <property type="match status" value="1"/>
</dbReference>
<dbReference type="EC" id="4.1.99.22" evidence="2"/>
<dbReference type="Proteomes" id="UP000315289">
    <property type="component" value="Unassembled WGS sequence"/>
</dbReference>
<evidence type="ECO:0000256" key="4">
    <source>
        <dbReference type="ARBA" id="ARBA00022691"/>
    </source>
</evidence>
<keyword evidence="3" id="KW-0004">4Fe-4S</keyword>
<dbReference type="SMART" id="SM00729">
    <property type="entry name" value="Elp3"/>
    <property type="match status" value="1"/>
</dbReference>
<dbReference type="InterPro" id="IPR013483">
    <property type="entry name" value="MoaA"/>
</dbReference>
<comment type="catalytic activity">
    <reaction evidence="12">
        <text>GTP + AH2 + S-adenosyl-L-methionine = (8S)-3',8-cyclo-7,8-dihydroguanosine 5'-triphosphate + 5'-deoxyadenosine + L-methionine + A + H(+)</text>
        <dbReference type="Rhea" id="RHEA:49576"/>
        <dbReference type="ChEBI" id="CHEBI:13193"/>
        <dbReference type="ChEBI" id="CHEBI:15378"/>
        <dbReference type="ChEBI" id="CHEBI:17319"/>
        <dbReference type="ChEBI" id="CHEBI:17499"/>
        <dbReference type="ChEBI" id="CHEBI:37565"/>
        <dbReference type="ChEBI" id="CHEBI:57844"/>
        <dbReference type="ChEBI" id="CHEBI:59789"/>
        <dbReference type="ChEBI" id="CHEBI:131766"/>
        <dbReference type="EC" id="4.1.99.22"/>
    </reaction>
</comment>
<dbReference type="GO" id="GO:0061799">
    <property type="term" value="F:cyclic pyranopterin monophosphate synthase activity"/>
    <property type="evidence" value="ECO:0007669"/>
    <property type="project" value="TreeGrafter"/>
</dbReference>
<dbReference type="RefSeq" id="WP_144728676.1">
    <property type="nucleotide sequence ID" value="NZ_ML675579.1"/>
</dbReference>
<keyword evidence="11" id="KW-0456">Lyase</keyword>
<keyword evidence="7" id="KW-0408">Iron</keyword>
<dbReference type="Pfam" id="PF04055">
    <property type="entry name" value="Radical_SAM"/>
    <property type="match status" value="1"/>
</dbReference>
<dbReference type="GO" id="GO:0005525">
    <property type="term" value="F:GTP binding"/>
    <property type="evidence" value="ECO:0007669"/>
    <property type="project" value="UniProtKB-KW"/>
</dbReference>
<dbReference type="SFLD" id="SFLDG01386">
    <property type="entry name" value="main_SPASM_domain-containing"/>
    <property type="match status" value="1"/>
</dbReference>
<evidence type="ECO:0000256" key="11">
    <source>
        <dbReference type="ARBA" id="ARBA00023239"/>
    </source>
</evidence>
<keyword evidence="9" id="KW-0342">GTP-binding</keyword>
<comment type="cofactor">
    <cofactor evidence="1">
        <name>[4Fe-4S] cluster</name>
        <dbReference type="ChEBI" id="CHEBI:49883"/>
    </cofactor>
</comment>
<dbReference type="EMBL" id="VOAH01000003">
    <property type="protein sequence ID" value="TVP41290.1"/>
    <property type="molecule type" value="Genomic_DNA"/>
</dbReference>
<dbReference type="GO" id="GO:0061798">
    <property type="term" value="F:GTP 3',8'-cyclase activity"/>
    <property type="evidence" value="ECO:0007669"/>
    <property type="project" value="UniProtKB-EC"/>
</dbReference>
<keyword evidence="4" id="KW-0949">S-adenosyl-L-methionine</keyword>
<dbReference type="NCBIfam" id="TIGR02666">
    <property type="entry name" value="moaA"/>
    <property type="match status" value="1"/>
</dbReference>
<dbReference type="GO" id="GO:0006777">
    <property type="term" value="P:Mo-molybdopterin cofactor biosynthetic process"/>
    <property type="evidence" value="ECO:0007669"/>
    <property type="project" value="UniProtKB-KW"/>
</dbReference>
<dbReference type="InterPro" id="IPR000385">
    <property type="entry name" value="MoaA_NifB_PqqE_Fe-S-bd_CS"/>
</dbReference>
<evidence type="ECO:0000256" key="5">
    <source>
        <dbReference type="ARBA" id="ARBA00022723"/>
    </source>
</evidence>
<evidence type="ECO:0000313" key="15">
    <source>
        <dbReference type="Proteomes" id="UP000315289"/>
    </source>
</evidence>
<dbReference type="InterPro" id="IPR010505">
    <property type="entry name" value="MoaA_twitch"/>
</dbReference>
<reference evidence="14 15" key="1">
    <citation type="journal article" date="2019" name="Front. Microbiol.">
        <title>Ammonia Oxidation by the Arctic Terrestrial Thaumarchaeote Candidatus Nitrosocosmicus arcticus Is Stimulated by Increasing Temperatures.</title>
        <authorList>
            <person name="Alves R.J.E."/>
            <person name="Kerou M."/>
            <person name="Zappe A."/>
            <person name="Bittner R."/>
            <person name="Abby S.S."/>
            <person name="Schmidt H.A."/>
            <person name="Pfeifer K."/>
            <person name="Schleper C."/>
        </authorList>
    </citation>
    <scope>NUCLEOTIDE SEQUENCE [LARGE SCALE GENOMIC DNA]</scope>
    <source>
        <strain evidence="14 15">Kfb</strain>
    </source>
</reference>
<keyword evidence="8" id="KW-0411">Iron-sulfur</keyword>
<comment type="caution">
    <text evidence="14">The sequence shown here is derived from an EMBL/GenBank/DDBJ whole genome shotgun (WGS) entry which is preliminary data.</text>
</comment>